<dbReference type="AlphaFoldDB" id="A0A0C2BJG3"/>
<feature type="non-terminal residue" evidence="2">
    <location>
        <position position="1"/>
    </location>
</feature>
<name>A0A0C2BJG3_9BILA</name>
<dbReference type="SUPFAM" id="SSF53474">
    <property type="entry name" value="alpha/beta-Hydrolases"/>
    <property type="match status" value="1"/>
</dbReference>
<dbReference type="Proteomes" id="UP000054047">
    <property type="component" value="Unassembled WGS sequence"/>
</dbReference>
<protein>
    <recommendedName>
        <fullName evidence="1">Fungal lipase-type domain-containing protein</fullName>
    </recommendedName>
</protein>
<feature type="domain" description="Fungal lipase-type" evidence="1">
    <location>
        <begin position="3"/>
        <end position="92"/>
    </location>
</feature>
<dbReference type="Pfam" id="PF01764">
    <property type="entry name" value="Lipase_3"/>
    <property type="match status" value="1"/>
</dbReference>
<dbReference type="Gene3D" id="3.40.50.1820">
    <property type="entry name" value="alpha/beta hydrolase"/>
    <property type="match status" value="1"/>
</dbReference>
<dbReference type="GO" id="GO:0006629">
    <property type="term" value="P:lipid metabolic process"/>
    <property type="evidence" value="ECO:0007669"/>
    <property type="project" value="InterPro"/>
</dbReference>
<accession>A0A0C2BJG3</accession>
<organism evidence="2 3">
    <name type="scientific">Ancylostoma duodenale</name>
    <dbReference type="NCBI Taxonomy" id="51022"/>
    <lineage>
        <taxon>Eukaryota</taxon>
        <taxon>Metazoa</taxon>
        <taxon>Ecdysozoa</taxon>
        <taxon>Nematoda</taxon>
        <taxon>Chromadorea</taxon>
        <taxon>Rhabditida</taxon>
        <taxon>Rhabditina</taxon>
        <taxon>Rhabditomorpha</taxon>
        <taxon>Strongyloidea</taxon>
        <taxon>Ancylostomatidae</taxon>
        <taxon>Ancylostomatinae</taxon>
        <taxon>Ancylostoma</taxon>
    </lineage>
</organism>
<dbReference type="EMBL" id="KN782030">
    <property type="protein sequence ID" value="KIH43883.1"/>
    <property type="molecule type" value="Genomic_DNA"/>
</dbReference>
<dbReference type="InterPro" id="IPR002921">
    <property type="entry name" value="Fungal_lipase-type"/>
</dbReference>
<sequence>KEWRHGGNVSSFLADGFEELWEKKGMRDEFRKTMKSGNDNVVITGHYIGGALAALVANDIVARDPAQNHDVTLITLGQIMVGDEEFAKAYEQQ</sequence>
<dbReference type="PANTHER" id="PTHR45908">
    <property type="entry name" value="PROTEIN CBG11750-RELATED"/>
    <property type="match status" value="1"/>
</dbReference>
<dbReference type="InterPro" id="IPR029058">
    <property type="entry name" value="AB_hydrolase_fold"/>
</dbReference>
<evidence type="ECO:0000313" key="2">
    <source>
        <dbReference type="EMBL" id="KIH43883.1"/>
    </source>
</evidence>
<keyword evidence="3" id="KW-1185">Reference proteome</keyword>
<dbReference type="OrthoDB" id="438440at2759"/>
<feature type="non-terminal residue" evidence="2">
    <location>
        <position position="93"/>
    </location>
</feature>
<reference evidence="2 3" key="1">
    <citation type="submission" date="2013-12" db="EMBL/GenBank/DDBJ databases">
        <title>Draft genome of the parsitic nematode Ancylostoma duodenale.</title>
        <authorList>
            <person name="Mitreva M."/>
        </authorList>
    </citation>
    <scope>NUCLEOTIDE SEQUENCE [LARGE SCALE GENOMIC DNA]</scope>
    <source>
        <strain evidence="2 3">Zhejiang</strain>
    </source>
</reference>
<gene>
    <name evidence="2" type="ORF">ANCDUO_26104</name>
</gene>
<evidence type="ECO:0000259" key="1">
    <source>
        <dbReference type="Pfam" id="PF01764"/>
    </source>
</evidence>
<proteinExistence type="predicted"/>
<evidence type="ECO:0000313" key="3">
    <source>
        <dbReference type="Proteomes" id="UP000054047"/>
    </source>
</evidence>